<protein>
    <recommendedName>
        <fullName evidence="5">EF-hand domain-containing protein</fullName>
    </recommendedName>
</protein>
<dbReference type="EMBL" id="CAMPGE010003735">
    <property type="protein sequence ID" value="CAI2362581.1"/>
    <property type="molecule type" value="Genomic_DNA"/>
</dbReference>
<evidence type="ECO:0000313" key="6">
    <source>
        <dbReference type="EMBL" id="CAI2362581.1"/>
    </source>
</evidence>
<dbReference type="PANTHER" id="PTHR34524:SF6">
    <property type="entry name" value="CALCYPHOSINE LIKE"/>
    <property type="match status" value="1"/>
</dbReference>
<feature type="region of interest" description="Disordered" evidence="4">
    <location>
        <begin position="291"/>
        <end position="321"/>
    </location>
</feature>
<dbReference type="PROSITE" id="PS50222">
    <property type="entry name" value="EF_HAND_2"/>
    <property type="match status" value="4"/>
</dbReference>
<dbReference type="CDD" id="cd00051">
    <property type="entry name" value="EFh"/>
    <property type="match status" value="2"/>
</dbReference>
<keyword evidence="7" id="KW-1185">Reference proteome</keyword>
<dbReference type="InterPro" id="IPR051581">
    <property type="entry name" value="Ca-bind"/>
</dbReference>
<feature type="region of interest" description="Disordered" evidence="4">
    <location>
        <begin position="359"/>
        <end position="384"/>
    </location>
</feature>
<dbReference type="InterPro" id="IPR011992">
    <property type="entry name" value="EF-hand-dom_pair"/>
</dbReference>
<proteinExistence type="predicted"/>
<feature type="domain" description="EF-hand" evidence="5">
    <location>
        <begin position="420"/>
        <end position="455"/>
    </location>
</feature>
<dbReference type="GO" id="GO:0005509">
    <property type="term" value="F:calcium ion binding"/>
    <property type="evidence" value="ECO:0007669"/>
    <property type="project" value="InterPro"/>
</dbReference>
<sequence length="613" mass="71602">MLSVESSTLLRSLLTAIAQGEISIEKQRKKLGKLVKYEPYCAFQRIDRRRTGYVSSKDILAFLRDNEFQEETEADTYYLMKFFDVDEDCKLNYTEFLTLVLPCDNAKLRNEIIMRPNFYVGLLDFLPKTIEYELCKLFVKEIAFHSRIENIKQELASKPDFDSKSGFKTIDDWNYNYIDFSNLKRFLKSTGHIATNKELAAIIRRLDLNADSRLSFEEFDEGIKPIEPYSKVTSKNKSKAKIRPNTAKLRSKKLKSSIRKKKVKKRFRKIRHAVTDPSCCDKRSIEQYAYSQSKAQSSLPDTSKPKAREGESTKEEFDAYRSPSEAKLGYDSNPYHKSSSYFENYELDSRYGYPERMHTSVSPRHAKEPIMYSPRNPPDSMPEFESTLTRADERELVSALKDLLEMEEDLEKYKIDLSLMPDFNLIDLFRTFDTTDKGYITFDEFRSGMHLFSVHPSEEEALLLFTRYETVEKGTLTFGDFSNIFCPKDKECSLSLKARKAFYINKQYKNLNEYFNPETRHAVENLLTTNIRVESCVDTIKDHLSLLPCFSAMEAFNTIDMNNNGYLDKKQFSLLLEAHGIYSKNCEYLVDRFDKQKNGKVSFREFSDGFRKY</sequence>
<reference evidence="6" key="1">
    <citation type="submission" date="2023-07" db="EMBL/GenBank/DDBJ databases">
        <authorList>
            <consortium name="AG Swart"/>
            <person name="Singh M."/>
            <person name="Singh A."/>
            <person name="Seah K."/>
            <person name="Emmerich C."/>
        </authorList>
    </citation>
    <scope>NUCLEOTIDE SEQUENCE</scope>
    <source>
        <strain evidence="6">DP1</strain>
    </source>
</reference>
<keyword evidence="1" id="KW-0479">Metal-binding</keyword>
<dbReference type="InterPro" id="IPR002048">
    <property type="entry name" value="EF_hand_dom"/>
</dbReference>
<dbReference type="AlphaFoldDB" id="A0AAD1X9F6"/>
<dbReference type="PANTHER" id="PTHR34524">
    <property type="entry name" value="CALCYPHOSIN"/>
    <property type="match status" value="1"/>
</dbReference>
<accession>A0AAD1X9F6</accession>
<evidence type="ECO:0000256" key="3">
    <source>
        <dbReference type="ARBA" id="ARBA00022837"/>
    </source>
</evidence>
<evidence type="ECO:0000313" key="7">
    <source>
        <dbReference type="Proteomes" id="UP001295684"/>
    </source>
</evidence>
<feature type="domain" description="EF-hand" evidence="5">
    <location>
        <begin position="71"/>
        <end position="106"/>
    </location>
</feature>
<evidence type="ECO:0000256" key="4">
    <source>
        <dbReference type="SAM" id="MobiDB-lite"/>
    </source>
</evidence>
<dbReference type="Pfam" id="PF13499">
    <property type="entry name" value="EF-hand_7"/>
    <property type="match status" value="2"/>
</dbReference>
<keyword evidence="2" id="KW-0677">Repeat</keyword>
<dbReference type="Proteomes" id="UP001295684">
    <property type="component" value="Unassembled WGS sequence"/>
</dbReference>
<organism evidence="6 7">
    <name type="scientific">Euplotes crassus</name>
    <dbReference type="NCBI Taxonomy" id="5936"/>
    <lineage>
        <taxon>Eukaryota</taxon>
        <taxon>Sar</taxon>
        <taxon>Alveolata</taxon>
        <taxon>Ciliophora</taxon>
        <taxon>Intramacronucleata</taxon>
        <taxon>Spirotrichea</taxon>
        <taxon>Hypotrichia</taxon>
        <taxon>Euplotida</taxon>
        <taxon>Euplotidae</taxon>
        <taxon>Moneuplotes</taxon>
    </lineage>
</organism>
<evidence type="ECO:0000256" key="2">
    <source>
        <dbReference type="ARBA" id="ARBA00022737"/>
    </source>
</evidence>
<dbReference type="SUPFAM" id="SSF47473">
    <property type="entry name" value="EF-hand"/>
    <property type="match status" value="2"/>
</dbReference>
<feature type="domain" description="EF-hand" evidence="5">
    <location>
        <begin position="581"/>
        <end position="613"/>
    </location>
</feature>
<keyword evidence="3" id="KW-0106">Calcium</keyword>
<evidence type="ECO:0000259" key="5">
    <source>
        <dbReference type="PROSITE" id="PS50222"/>
    </source>
</evidence>
<evidence type="ECO:0000256" key="1">
    <source>
        <dbReference type="ARBA" id="ARBA00022723"/>
    </source>
</evidence>
<dbReference type="Gene3D" id="1.10.238.10">
    <property type="entry name" value="EF-hand"/>
    <property type="match status" value="4"/>
</dbReference>
<feature type="domain" description="EF-hand" evidence="5">
    <location>
        <begin position="194"/>
        <end position="229"/>
    </location>
</feature>
<dbReference type="Pfam" id="PF13833">
    <property type="entry name" value="EF-hand_8"/>
    <property type="match status" value="2"/>
</dbReference>
<dbReference type="SMART" id="SM00054">
    <property type="entry name" value="EFh"/>
    <property type="match status" value="5"/>
</dbReference>
<gene>
    <name evidence="6" type="ORF">ECRASSUSDP1_LOCUS3905</name>
</gene>
<name>A0AAD1X9F6_EUPCR</name>
<feature type="compositionally biased region" description="Basic and acidic residues" evidence="4">
    <location>
        <begin position="303"/>
        <end position="319"/>
    </location>
</feature>
<comment type="caution">
    <text evidence="6">The sequence shown here is derived from an EMBL/GenBank/DDBJ whole genome shotgun (WGS) entry which is preliminary data.</text>
</comment>